<proteinExistence type="predicted"/>
<keyword evidence="2" id="KW-1185">Reference proteome</keyword>
<organism evidence="1 2">
    <name type="scientific">Gymnopilus dilepis</name>
    <dbReference type="NCBI Taxonomy" id="231916"/>
    <lineage>
        <taxon>Eukaryota</taxon>
        <taxon>Fungi</taxon>
        <taxon>Dikarya</taxon>
        <taxon>Basidiomycota</taxon>
        <taxon>Agaricomycotina</taxon>
        <taxon>Agaricomycetes</taxon>
        <taxon>Agaricomycetidae</taxon>
        <taxon>Agaricales</taxon>
        <taxon>Agaricineae</taxon>
        <taxon>Hymenogastraceae</taxon>
        <taxon>Gymnopilus</taxon>
    </lineage>
</organism>
<name>A0A409X922_9AGAR</name>
<dbReference type="EMBL" id="NHYE01003909">
    <property type="protein sequence ID" value="PPQ87221.1"/>
    <property type="molecule type" value="Genomic_DNA"/>
</dbReference>
<protein>
    <submittedName>
        <fullName evidence="1">Uncharacterized protein</fullName>
    </submittedName>
</protein>
<gene>
    <name evidence="1" type="ORF">CVT26_012214</name>
</gene>
<reference evidence="1 2" key="1">
    <citation type="journal article" date="2018" name="Evol. Lett.">
        <title>Horizontal gene cluster transfer increased hallucinogenic mushroom diversity.</title>
        <authorList>
            <person name="Reynolds H.T."/>
            <person name="Vijayakumar V."/>
            <person name="Gluck-Thaler E."/>
            <person name="Korotkin H.B."/>
            <person name="Matheny P.B."/>
            <person name="Slot J.C."/>
        </authorList>
    </citation>
    <scope>NUCLEOTIDE SEQUENCE [LARGE SCALE GENOMIC DNA]</scope>
    <source>
        <strain evidence="1 2">SRW20</strain>
    </source>
</reference>
<evidence type="ECO:0000313" key="1">
    <source>
        <dbReference type="EMBL" id="PPQ87221.1"/>
    </source>
</evidence>
<dbReference type="OrthoDB" id="3062783at2759"/>
<comment type="caution">
    <text evidence="1">The sequence shown here is derived from an EMBL/GenBank/DDBJ whole genome shotgun (WGS) entry which is preliminary data.</text>
</comment>
<sequence>MYNGSCDGVLHPFSPYHQAHAIGDDALNDAQATLYYLCSRLRAILLHRMNIPSQENIPPTWNSHFAIEMMLANSIIGWVTVKGITLHIPYLLRSICSKGFHWRVQTDISITPDMVVLLLQEPDADLSPYLAHAPKYLSQWWNIEGTTFSPPLSAEEISLAKQYHLEILGKPVFSIPLPSRDPLIVNSNPECNGCKGLEELLRQTEENLQEAITHIDAMTQFITFASAWSMRRRSAFTALGNEALAKGRPLTREEAANLAAIPLHPGSGLNDNLNH</sequence>
<dbReference type="InParanoid" id="A0A409X922"/>
<dbReference type="AlphaFoldDB" id="A0A409X922"/>
<accession>A0A409X922</accession>
<dbReference type="Proteomes" id="UP000284706">
    <property type="component" value="Unassembled WGS sequence"/>
</dbReference>
<evidence type="ECO:0000313" key="2">
    <source>
        <dbReference type="Proteomes" id="UP000284706"/>
    </source>
</evidence>